<dbReference type="InterPro" id="IPR036365">
    <property type="entry name" value="PGBD-like_sf"/>
</dbReference>
<sequence>MKKSSLAFSFALLFPFSFGWVGDIALQFASLATTRAYPVTVNSQDLMKSYQARKLTVLIVPGHDNIDPGAAFGDVSEADINLTMTKYLLERFGNDANIHASSARDVVSGDYSPEIKTYIAEEKEDIDSWSKILRALATYYRENNALKPEALVHHNSANPRVARVLYGINRWANEHDIDVVLHVHFNDHTRRARSRPGNYSGFTIYAPHEGLPNGRASQELAQSIFDRLNDRFPVSDLPGEHLGVTPDAELIAVGANGSREKVSFLIEYGYIYESQFKDPEVRDKIVREMAYQTYMGVKDFFEAHALERARETTLIPYVFTRDLARGAKNDPDILHLQGALNAAGFYPPSGKTLNRCPINGSFGPCVERAVKSFQSAYGINTTGTVGPQTRAKLNERFSSSGASTTAPAE</sequence>
<feature type="domain" description="MurNAc-LAA" evidence="2">
    <location>
        <begin position="57"/>
        <end position="275"/>
    </location>
</feature>
<dbReference type="Pfam" id="PF01520">
    <property type="entry name" value="Amidase_3"/>
    <property type="match status" value="1"/>
</dbReference>
<dbReference type="EMBL" id="MHTL01000008">
    <property type="protein sequence ID" value="OHA60812.1"/>
    <property type="molecule type" value="Genomic_DNA"/>
</dbReference>
<dbReference type="Proteomes" id="UP000177090">
    <property type="component" value="Unassembled WGS sequence"/>
</dbReference>
<protein>
    <recommendedName>
        <fullName evidence="5">MurNAc-LAA domain-containing protein</fullName>
    </recommendedName>
</protein>
<dbReference type="Gene3D" id="3.40.630.40">
    <property type="entry name" value="Zn-dependent exopeptidases"/>
    <property type="match status" value="1"/>
</dbReference>
<evidence type="ECO:0000259" key="2">
    <source>
        <dbReference type="Pfam" id="PF01520"/>
    </source>
</evidence>
<reference evidence="3 4" key="1">
    <citation type="journal article" date="2016" name="Nat. Commun.">
        <title>Thousands of microbial genomes shed light on interconnected biogeochemical processes in an aquifer system.</title>
        <authorList>
            <person name="Anantharaman K."/>
            <person name="Brown C.T."/>
            <person name="Hug L.A."/>
            <person name="Sharon I."/>
            <person name="Castelle C.J."/>
            <person name="Probst A.J."/>
            <person name="Thomas B.C."/>
            <person name="Singh A."/>
            <person name="Wilkins M.J."/>
            <person name="Karaoz U."/>
            <person name="Brodie E.L."/>
            <person name="Williams K.H."/>
            <person name="Hubbard S.S."/>
            <person name="Banfield J.F."/>
        </authorList>
    </citation>
    <scope>NUCLEOTIDE SEQUENCE [LARGE SCALE GENOMIC DNA]</scope>
</reference>
<dbReference type="GO" id="GO:0008745">
    <property type="term" value="F:N-acetylmuramoyl-L-alanine amidase activity"/>
    <property type="evidence" value="ECO:0007669"/>
    <property type="project" value="InterPro"/>
</dbReference>
<evidence type="ECO:0000313" key="3">
    <source>
        <dbReference type="EMBL" id="OHA60812.1"/>
    </source>
</evidence>
<dbReference type="InterPro" id="IPR002508">
    <property type="entry name" value="MurNAc-LAA_cat"/>
</dbReference>
<organism evidence="3 4">
    <name type="scientific">Candidatus Vogelbacteria bacterium RIFOXYD1_FULL_51_18</name>
    <dbReference type="NCBI Taxonomy" id="1802440"/>
    <lineage>
        <taxon>Bacteria</taxon>
        <taxon>Candidatus Vogeliibacteriota</taxon>
    </lineage>
</organism>
<dbReference type="SUPFAM" id="SSF47090">
    <property type="entry name" value="PGBD-like"/>
    <property type="match status" value="1"/>
</dbReference>
<dbReference type="InterPro" id="IPR002477">
    <property type="entry name" value="Peptidoglycan-bd-like"/>
</dbReference>
<gene>
    <name evidence="3" type="ORF">A2569_02575</name>
</gene>
<dbReference type="Pfam" id="PF01471">
    <property type="entry name" value="PG_binding_1"/>
    <property type="match status" value="1"/>
</dbReference>
<dbReference type="InterPro" id="IPR036366">
    <property type="entry name" value="PGBDSf"/>
</dbReference>
<dbReference type="AlphaFoldDB" id="A0A1G2QLD7"/>
<comment type="caution">
    <text evidence="3">The sequence shown here is derived from an EMBL/GenBank/DDBJ whole genome shotgun (WGS) entry which is preliminary data.</text>
</comment>
<dbReference type="GO" id="GO:0009253">
    <property type="term" value="P:peptidoglycan catabolic process"/>
    <property type="evidence" value="ECO:0007669"/>
    <property type="project" value="InterPro"/>
</dbReference>
<dbReference type="Gene3D" id="1.10.101.10">
    <property type="entry name" value="PGBD-like superfamily/PGBD"/>
    <property type="match status" value="1"/>
</dbReference>
<dbReference type="STRING" id="1802440.A2569_02575"/>
<accession>A0A1G2QLD7</accession>
<dbReference type="SUPFAM" id="SSF53187">
    <property type="entry name" value="Zn-dependent exopeptidases"/>
    <property type="match status" value="1"/>
</dbReference>
<name>A0A1G2QLD7_9BACT</name>
<feature type="domain" description="Peptidoglycan binding-like" evidence="1">
    <location>
        <begin position="330"/>
        <end position="393"/>
    </location>
</feature>
<evidence type="ECO:0000313" key="4">
    <source>
        <dbReference type="Proteomes" id="UP000177090"/>
    </source>
</evidence>
<evidence type="ECO:0000259" key="1">
    <source>
        <dbReference type="Pfam" id="PF01471"/>
    </source>
</evidence>
<proteinExistence type="predicted"/>
<evidence type="ECO:0008006" key="5">
    <source>
        <dbReference type="Google" id="ProtNLM"/>
    </source>
</evidence>